<evidence type="ECO:0008006" key="4">
    <source>
        <dbReference type="Google" id="ProtNLM"/>
    </source>
</evidence>
<dbReference type="OrthoDB" id="209942at2"/>
<dbReference type="RefSeq" id="WP_145269555.1">
    <property type="nucleotide sequence ID" value="NZ_CP036272.1"/>
</dbReference>
<feature type="compositionally biased region" description="Pro residues" evidence="1">
    <location>
        <begin position="769"/>
        <end position="781"/>
    </location>
</feature>
<dbReference type="EMBL" id="CP036272">
    <property type="protein sequence ID" value="QDT58410.1"/>
    <property type="molecule type" value="Genomic_DNA"/>
</dbReference>
<name>A0A517SQL6_9BACT</name>
<feature type="region of interest" description="Disordered" evidence="1">
    <location>
        <begin position="749"/>
        <end position="781"/>
    </location>
</feature>
<proteinExistence type="predicted"/>
<gene>
    <name evidence="2" type="ORF">SV7mr_09020</name>
</gene>
<keyword evidence="3" id="KW-1185">Reference proteome</keyword>
<reference evidence="2 3" key="1">
    <citation type="submission" date="2019-02" db="EMBL/GenBank/DDBJ databases">
        <title>Deep-cultivation of Planctomycetes and their phenomic and genomic characterization uncovers novel biology.</title>
        <authorList>
            <person name="Wiegand S."/>
            <person name="Jogler M."/>
            <person name="Boedeker C."/>
            <person name="Pinto D."/>
            <person name="Vollmers J."/>
            <person name="Rivas-Marin E."/>
            <person name="Kohn T."/>
            <person name="Peeters S.H."/>
            <person name="Heuer A."/>
            <person name="Rast P."/>
            <person name="Oberbeckmann S."/>
            <person name="Bunk B."/>
            <person name="Jeske O."/>
            <person name="Meyerdierks A."/>
            <person name="Storesund J.E."/>
            <person name="Kallscheuer N."/>
            <person name="Luecker S."/>
            <person name="Lage O.M."/>
            <person name="Pohl T."/>
            <person name="Merkel B.J."/>
            <person name="Hornburger P."/>
            <person name="Mueller R.-W."/>
            <person name="Bruemmer F."/>
            <person name="Labrenz M."/>
            <person name="Spormann A.M."/>
            <person name="Op den Camp H."/>
            <person name="Overmann J."/>
            <person name="Amann R."/>
            <person name="Jetten M.S.M."/>
            <person name="Mascher T."/>
            <person name="Medema M.H."/>
            <person name="Devos D.P."/>
            <person name="Kaster A.-K."/>
            <person name="Ovreas L."/>
            <person name="Rohde M."/>
            <person name="Galperin M.Y."/>
            <person name="Jogler C."/>
        </authorList>
    </citation>
    <scope>NUCLEOTIDE SEQUENCE [LARGE SCALE GENOMIC DNA]</scope>
    <source>
        <strain evidence="2 3">SV_7m_r</strain>
    </source>
</reference>
<accession>A0A517SQL6</accession>
<protein>
    <recommendedName>
        <fullName evidence="4">SLA1 homology domain-containing protein</fullName>
    </recommendedName>
</protein>
<dbReference type="AlphaFoldDB" id="A0A517SQL6"/>
<evidence type="ECO:0000313" key="2">
    <source>
        <dbReference type="EMBL" id="QDT58410.1"/>
    </source>
</evidence>
<evidence type="ECO:0000313" key="3">
    <source>
        <dbReference type="Proteomes" id="UP000315003"/>
    </source>
</evidence>
<organism evidence="2 3">
    <name type="scientific">Stieleria bergensis</name>
    <dbReference type="NCBI Taxonomy" id="2528025"/>
    <lineage>
        <taxon>Bacteria</taxon>
        <taxon>Pseudomonadati</taxon>
        <taxon>Planctomycetota</taxon>
        <taxon>Planctomycetia</taxon>
        <taxon>Pirellulales</taxon>
        <taxon>Pirellulaceae</taxon>
        <taxon>Stieleria</taxon>
    </lineage>
</organism>
<evidence type="ECO:0000256" key="1">
    <source>
        <dbReference type="SAM" id="MobiDB-lite"/>
    </source>
</evidence>
<sequence length="781" mass="86005">MLRPRISRVWLSIIWLLGGTLGAARGQAPELKFVFDDQSHFLGRLVSQDAADVKQGLLKLHQQQFAESLKVDRNALLEAVLQQHASNYEVPAAQGNQIGVVVTQAGNRYVGTIQSGKEGRLTIRTQSVGVVELPQQEVAQIYPVSRLVKDIYQLRSAKHRVDRSPQCGFTQQGLVLHQPQTWARMRFDLPDRFRLRLQVSASADSDWELLLGDWSLPVENLSGTVQVGSVPRSPQQQQMTSVQVCQGSVSLVRSNASVSDAAAIPVQALQDASGQNLDVDLYVDQVKGTLIAAVNGKQVAAAELQDQEPVRRQELTLLNHGDTLVVKGCLLSHWDGERLPTAPLWKQSPGDKQSLTQPCVLTRDGHRLYGSIRLTGQGSLQIQEQTIQWNQIWQVNFPADQVEPFGRIPSGATWTLKDGCRVTGTLIGVDQERFVVQTNMTTPRKFTVGDVIQWSGRPQQITSPQGSDNPGVQEKTTARLIASDLALLGRLHDDLPGQVGFQFQPAIAAEPVRLSNDSEWRIDFLSPQPESASNAAETIHLRDGQRIKGKVAHLQPSGLQLDDSLFGTRSLPPAAVGWIDFLPADPLDPAAWNLAISLPRNQRQDPPAHLLASANGDLLRGSVSWLDQTEVIVGIRGQRRSLSRKFLSRLIFVQIPAADLTRNEFDDPKPKAFKGITVWTADDDLVQVQAATVHQQRLQLTHRLFGQGSLPLKDIRCICFGNPGLPRELQELQQSAELVQGGEASLFWQPMKQPRDFETQDPVQAEPAPAVPPAPAAPRGK</sequence>
<dbReference type="Proteomes" id="UP000315003">
    <property type="component" value="Chromosome"/>
</dbReference>